<organism evidence="9 10">
    <name type="scientific">Corynebacterium crudilactis</name>
    <dbReference type="NCBI Taxonomy" id="1652495"/>
    <lineage>
        <taxon>Bacteria</taxon>
        <taxon>Bacillati</taxon>
        <taxon>Actinomycetota</taxon>
        <taxon>Actinomycetes</taxon>
        <taxon>Mycobacteriales</taxon>
        <taxon>Corynebacteriaceae</taxon>
        <taxon>Corynebacterium</taxon>
    </lineage>
</organism>
<reference evidence="9 10" key="1">
    <citation type="submission" date="2016-05" db="EMBL/GenBank/DDBJ databases">
        <title>Complete genome sequence of Corynebacterium crudilactis, a new Corynebacterium species isolated from raw cow's milk.</title>
        <authorList>
            <person name="Christian R."/>
            <person name="Zimmermann J."/>
            <person name="Lipski A."/>
            <person name="Kalinowski J."/>
        </authorList>
    </citation>
    <scope>NUCLEOTIDE SEQUENCE [LARGE SCALE GENOMIC DNA]</scope>
    <source>
        <strain evidence="9 10">JZ16</strain>
    </source>
</reference>
<dbReference type="PROSITE" id="PS50075">
    <property type="entry name" value="CARRIER"/>
    <property type="match status" value="1"/>
</dbReference>
<evidence type="ECO:0000256" key="2">
    <source>
        <dbReference type="ARBA" id="ARBA00022516"/>
    </source>
</evidence>
<evidence type="ECO:0000313" key="10">
    <source>
        <dbReference type="Proteomes" id="UP000076929"/>
    </source>
</evidence>
<evidence type="ECO:0000256" key="6">
    <source>
        <dbReference type="ARBA" id="ARBA00023160"/>
    </source>
</evidence>
<evidence type="ECO:0000256" key="7">
    <source>
        <dbReference type="HAMAP-Rule" id="MF_01217"/>
    </source>
</evidence>
<keyword evidence="1 7" id="KW-0596">Phosphopantetheine</keyword>
<dbReference type="STRING" id="1652495.ccrud_09930"/>
<dbReference type="GO" id="GO:0000036">
    <property type="term" value="F:acyl carrier activity"/>
    <property type="evidence" value="ECO:0007669"/>
    <property type="project" value="UniProtKB-UniRule"/>
</dbReference>
<dbReference type="RefSeq" id="WP_066566943.1">
    <property type="nucleotide sequence ID" value="NZ_CP015622.1"/>
</dbReference>
<sequence length="89" mass="9760">MDLNELNTTETPNTFTTLAKILQDVGGISTDGVTPESRFSDDLAISSLNYIELIVNVEDTFGVRIEDSDAKDFTTVQDLIDFINTNKAA</sequence>
<comment type="PTM">
    <text evidence="7">4'-phosphopantetheine is transferred from CoA to a specific serine of apo-ACP by AcpS. This modification is essential for activity because fatty acids are bound in thioester linkage to the sulfhydryl of the prosthetic group.</text>
</comment>
<keyword evidence="4 7" id="KW-0276">Fatty acid metabolism</keyword>
<gene>
    <name evidence="7" type="primary">acpP</name>
    <name evidence="9" type="ORF">ccrud_09930</name>
</gene>
<evidence type="ECO:0000256" key="5">
    <source>
        <dbReference type="ARBA" id="ARBA00023098"/>
    </source>
</evidence>
<keyword evidence="7" id="KW-0963">Cytoplasm</keyword>
<keyword evidence="10" id="KW-1185">Reference proteome</keyword>
<dbReference type="GO" id="GO:0005829">
    <property type="term" value="C:cytosol"/>
    <property type="evidence" value="ECO:0007669"/>
    <property type="project" value="TreeGrafter"/>
</dbReference>
<protein>
    <recommendedName>
        <fullName evidence="7">Acyl carrier protein</fullName>
        <shortName evidence="7">ACP</shortName>
    </recommendedName>
</protein>
<dbReference type="SUPFAM" id="SSF47336">
    <property type="entry name" value="ACP-like"/>
    <property type="match status" value="1"/>
</dbReference>
<dbReference type="PANTHER" id="PTHR20863:SF76">
    <property type="entry name" value="CARRIER DOMAIN-CONTAINING PROTEIN"/>
    <property type="match status" value="1"/>
</dbReference>
<comment type="function">
    <text evidence="7">Carrier of the growing fatty acid chain in fatty acid biosynthesis.</text>
</comment>
<feature type="domain" description="Carrier" evidence="8">
    <location>
        <begin position="12"/>
        <end position="87"/>
    </location>
</feature>
<dbReference type="InterPro" id="IPR003231">
    <property type="entry name" value="ACP"/>
</dbReference>
<dbReference type="PANTHER" id="PTHR20863">
    <property type="entry name" value="ACYL CARRIER PROTEIN"/>
    <property type="match status" value="1"/>
</dbReference>
<dbReference type="GO" id="GO:0016020">
    <property type="term" value="C:membrane"/>
    <property type="evidence" value="ECO:0007669"/>
    <property type="project" value="GOC"/>
</dbReference>
<keyword evidence="6 7" id="KW-0275">Fatty acid biosynthesis</keyword>
<dbReference type="HAMAP" id="MF_01217">
    <property type="entry name" value="Acyl_carrier"/>
    <property type="match status" value="1"/>
</dbReference>
<name>A0A172QUV8_9CORY</name>
<dbReference type="GO" id="GO:0009245">
    <property type="term" value="P:lipid A biosynthetic process"/>
    <property type="evidence" value="ECO:0007669"/>
    <property type="project" value="TreeGrafter"/>
</dbReference>
<evidence type="ECO:0000256" key="4">
    <source>
        <dbReference type="ARBA" id="ARBA00022832"/>
    </source>
</evidence>
<proteinExistence type="inferred from homology"/>
<dbReference type="GO" id="GO:0000035">
    <property type="term" value="F:acyl binding"/>
    <property type="evidence" value="ECO:0007669"/>
    <property type="project" value="TreeGrafter"/>
</dbReference>
<feature type="modified residue" description="O-(pantetheine 4'-phosphoryl)serine" evidence="7">
    <location>
        <position position="47"/>
    </location>
</feature>
<dbReference type="Gene3D" id="1.10.1200.10">
    <property type="entry name" value="ACP-like"/>
    <property type="match status" value="1"/>
</dbReference>
<dbReference type="Proteomes" id="UP000076929">
    <property type="component" value="Chromosome"/>
</dbReference>
<dbReference type="OrthoDB" id="4409886at2"/>
<evidence type="ECO:0000256" key="1">
    <source>
        <dbReference type="ARBA" id="ARBA00022450"/>
    </source>
</evidence>
<keyword evidence="2 7" id="KW-0444">Lipid biosynthesis</keyword>
<dbReference type="InterPro" id="IPR009081">
    <property type="entry name" value="PP-bd_ACP"/>
</dbReference>
<evidence type="ECO:0000259" key="8">
    <source>
        <dbReference type="PROSITE" id="PS50075"/>
    </source>
</evidence>
<comment type="subcellular location">
    <subcellularLocation>
        <location evidence="7">Cytoplasm</location>
    </subcellularLocation>
</comment>
<dbReference type="InterPro" id="IPR036736">
    <property type="entry name" value="ACP-like_sf"/>
</dbReference>
<dbReference type="EMBL" id="CP015622">
    <property type="protein sequence ID" value="ANE04487.1"/>
    <property type="molecule type" value="Genomic_DNA"/>
</dbReference>
<dbReference type="UniPathway" id="UPA00094"/>
<comment type="pathway">
    <text evidence="7">Lipid metabolism; fatty acid biosynthesis.</text>
</comment>
<evidence type="ECO:0000256" key="3">
    <source>
        <dbReference type="ARBA" id="ARBA00022553"/>
    </source>
</evidence>
<dbReference type="KEGG" id="ccjz:ccrud_09930"/>
<accession>A0A172QUV8</accession>
<comment type="similarity">
    <text evidence="7">Belongs to the acyl carrier protein (ACP) family.</text>
</comment>
<evidence type="ECO:0000313" key="9">
    <source>
        <dbReference type="EMBL" id="ANE04487.1"/>
    </source>
</evidence>
<dbReference type="Pfam" id="PF00550">
    <property type="entry name" value="PP-binding"/>
    <property type="match status" value="1"/>
</dbReference>
<dbReference type="AlphaFoldDB" id="A0A172QUV8"/>
<keyword evidence="5 7" id="KW-0443">Lipid metabolism</keyword>
<keyword evidence="3 7" id="KW-0597">Phosphoprotein</keyword>